<dbReference type="PANTHER" id="PTHR10363">
    <property type="entry name" value="BLEOMYCIN HYDROLASE"/>
    <property type="match status" value="1"/>
</dbReference>
<dbReference type="PIRSF" id="PIRSF005700">
    <property type="entry name" value="PepC"/>
    <property type="match status" value="1"/>
</dbReference>
<dbReference type="GO" id="GO:0005737">
    <property type="term" value="C:cytoplasm"/>
    <property type="evidence" value="ECO:0007669"/>
    <property type="project" value="TreeGrafter"/>
</dbReference>
<dbReference type="GO" id="GO:0006508">
    <property type="term" value="P:proteolysis"/>
    <property type="evidence" value="ECO:0007669"/>
    <property type="project" value="UniProtKB-KW"/>
</dbReference>
<dbReference type="GO" id="GO:0070005">
    <property type="term" value="F:cysteine-type aminopeptidase activity"/>
    <property type="evidence" value="ECO:0007669"/>
    <property type="project" value="InterPro"/>
</dbReference>
<dbReference type="InterPro" id="IPR038765">
    <property type="entry name" value="Papain-like_cys_pep_sf"/>
</dbReference>
<evidence type="ECO:0000313" key="9">
    <source>
        <dbReference type="Proteomes" id="UP001139462"/>
    </source>
</evidence>
<evidence type="ECO:0000256" key="6">
    <source>
        <dbReference type="SAM" id="SignalP"/>
    </source>
</evidence>
<sequence>MRSLLLLLVILFTLNLSAQEQYKFTTVTDLETTPVLSQGITGTCWSFSSISFLESEIIRLTGKHIDLSEMYQVRNTYPLKAENFIMRQGKAQFGEGGLAHDVMNAVDKHGLVPQLAFNGMPNGESKHNHAEMSAVLEAMLKTYVDNPGRELSSKWRTAIDAVLDIYIGKNVNSFIFEGKQYTPQSFLEMTKIQPKDYVSLTSFTHAPFYSNFILNVPDNWSNGSFYNLPLDEMIATIDNALANGYTVELDCDVSERSFSSKEGIAVVPKNDENKLKARSSIFPEKTITQEYRQQEFENYNTTDDHLMHITGILNDQNGTKYYKVKNSWGDDESRVANGGYVYFSEAYMRLKAISITIHKDAVPNKIAKKLSL</sequence>
<keyword evidence="4 8" id="KW-0031">Aminopeptidase</keyword>
<evidence type="ECO:0000256" key="2">
    <source>
        <dbReference type="ARBA" id="ARBA00022801"/>
    </source>
</evidence>
<keyword evidence="9" id="KW-1185">Reference proteome</keyword>
<evidence type="ECO:0000256" key="5">
    <source>
        <dbReference type="PIRSR" id="PIRSR005700-1"/>
    </source>
</evidence>
<dbReference type="PANTHER" id="PTHR10363:SF2">
    <property type="entry name" value="BLEOMYCIN HYDROLASE"/>
    <property type="match status" value="1"/>
</dbReference>
<feature type="chain" id="PRO_5040838252" description="Aminopeptidase" evidence="6">
    <location>
        <begin position="19"/>
        <end position="372"/>
    </location>
</feature>
<dbReference type="InterPro" id="IPR004134">
    <property type="entry name" value="Peptidase_C1B"/>
</dbReference>
<dbReference type="EMBL" id="JAIRBB010000002">
    <property type="protein sequence ID" value="MCG2430269.1"/>
    <property type="molecule type" value="Genomic_DNA"/>
</dbReference>
<dbReference type="InterPro" id="IPR000668">
    <property type="entry name" value="Peptidase_C1A_C"/>
</dbReference>
<feature type="active site" evidence="5">
    <location>
        <position position="326"/>
    </location>
</feature>
<gene>
    <name evidence="8" type="ORF">K8344_03980</name>
</gene>
<dbReference type="Proteomes" id="UP001139462">
    <property type="component" value="Unassembled WGS sequence"/>
</dbReference>
<dbReference type="Pfam" id="PF00112">
    <property type="entry name" value="Peptidase_C1"/>
    <property type="match status" value="1"/>
</dbReference>
<proteinExistence type="inferred from homology"/>
<comment type="similarity">
    <text evidence="4">Belongs to the peptidase C1 family.</text>
</comment>
<keyword evidence="3 4" id="KW-0788">Thiol protease</keyword>
<keyword evidence="1 4" id="KW-0645">Protease</keyword>
<evidence type="ECO:0000256" key="3">
    <source>
        <dbReference type="ARBA" id="ARBA00022807"/>
    </source>
</evidence>
<evidence type="ECO:0000256" key="1">
    <source>
        <dbReference type="ARBA" id="ARBA00022670"/>
    </source>
</evidence>
<organism evidence="8 9">
    <name type="scientific">Aequorivita xiaoshiensis</name>
    <dbReference type="NCBI Taxonomy" id="2874476"/>
    <lineage>
        <taxon>Bacteria</taxon>
        <taxon>Pseudomonadati</taxon>
        <taxon>Bacteroidota</taxon>
        <taxon>Flavobacteriia</taxon>
        <taxon>Flavobacteriales</taxon>
        <taxon>Flavobacteriaceae</taxon>
        <taxon>Aequorivita</taxon>
    </lineage>
</organism>
<name>A0A9X1R3C7_9FLAO</name>
<feature type="active site" evidence="5">
    <location>
        <position position="44"/>
    </location>
</feature>
<dbReference type="Gene3D" id="3.90.70.10">
    <property type="entry name" value="Cysteine proteinases"/>
    <property type="match status" value="1"/>
</dbReference>
<dbReference type="AlphaFoldDB" id="A0A9X1R3C7"/>
<dbReference type="InterPro" id="IPR000169">
    <property type="entry name" value="Pept_cys_AS"/>
</dbReference>
<evidence type="ECO:0000259" key="7">
    <source>
        <dbReference type="Pfam" id="PF00112"/>
    </source>
</evidence>
<dbReference type="Pfam" id="PF03051">
    <property type="entry name" value="Peptidase_C1_2"/>
    <property type="match status" value="1"/>
</dbReference>
<comment type="caution">
    <text evidence="8">The sequence shown here is derived from an EMBL/GenBank/DDBJ whole genome shotgun (WGS) entry which is preliminary data.</text>
</comment>
<feature type="active site" evidence="5">
    <location>
        <position position="305"/>
    </location>
</feature>
<keyword evidence="2 4" id="KW-0378">Hydrolase</keyword>
<feature type="signal peptide" evidence="6">
    <location>
        <begin position="1"/>
        <end position="18"/>
    </location>
</feature>
<protein>
    <recommendedName>
        <fullName evidence="4">Aminopeptidase</fullName>
    </recommendedName>
</protein>
<accession>A0A9X1R3C7</accession>
<evidence type="ECO:0000256" key="4">
    <source>
        <dbReference type="PIRNR" id="PIRNR005700"/>
    </source>
</evidence>
<keyword evidence="6" id="KW-0732">Signal</keyword>
<dbReference type="SUPFAM" id="SSF54001">
    <property type="entry name" value="Cysteine proteinases"/>
    <property type="match status" value="1"/>
</dbReference>
<dbReference type="PROSITE" id="PS00139">
    <property type="entry name" value="THIOL_PROTEASE_CYS"/>
    <property type="match status" value="1"/>
</dbReference>
<dbReference type="GO" id="GO:0009636">
    <property type="term" value="P:response to toxic substance"/>
    <property type="evidence" value="ECO:0007669"/>
    <property type="project" value="TreeGrafter"/>
</dbReference>
<dbReference type="RefSeq" id="WP_237606976.1">
    <property type="nucleotide sequence ID" value="NZ_JAIRBB010000002.1"/>
</dbReference>
<feature type="domain" description="Peptidase C1A papain C-terminal" evidence="7">
    <location>
        <begin position="32"/>
        <end position="110"/>
    </location>
</feature>
<evidence type="ECO:0000313" key="8">
    <source>
        <dbReference type="EMBL" id="MCG2430269.1"/>
    </source>
</evidence>
<reference evidence="8" key="1">
    <citation type="submission" date="2021-09" db="EMBL/GenBank/DDBJ databases">
        <title>Genome of Aequorivita sp. strain F64183.</title>
        <authorList>
            <person name="Wang Y."/>
        </authorList>
    </citation>
    <scope>NUCLEOTIDE SEQUENCE</scope>
    <source>
        <strain evidence="8">F64183</strain>
    </source>
</reference>
<dbReference type="GO" id="GO:0043418">
    <property type="term" value="P:homocysteine catabolic process"/>
    <property type="evidence" value="ECO:0007669"/>
    <property type="project" value="TreeGrafter"/>
</dbReference>